<evidence type="ECO:0000313" key="1">
    <source>
        <dbReference type="EMBL" id="MBW79730.1"/>
    </source>
</evidence>
<protein>
    <submittedName>
        <fullName evidence="1">Putative secreted protein</fullName>
    </submittedName>
</protein>
<accession>A0A2M4DQ87</accession>
<organism evidence="1">
    <name type="scientific">Anopheles darlingi</name>
    <name type="common">Mosquito</name>
    <dbReference type="NCBI Taxonomy" id="43151"/>
    <lineage>
        <taxon>Eukaryota</taxon>
        <taxon>Metazoa</taxon>
        <taxon>Ecdysozoa</taxon>
        <taxon>Arthropoda</taxon>
        <taxon>Hexapoda</taxon>
        <taxon>Insecta</taxon>
        <taxon>Pterygota</taxon>
        <taxon>Neoptera</taxon>
        <taxon>Endopterygota</taxon>
        <taxon>Diptera</taxon>
        <taxon>Nematocera</taxon>
        <taxon>Culicoidea</taxon>
        <taxon>Culicidae</taxon>
        <taxon>Anophelinae</taxon>
        <taxon>Anopheles</taxon>
    </lineage>
</organism>
<sequence length="92" mass="10130">MFLRSYMVGLLTLEGVCRVGSSLGQDVGCRVGRCCADAVFCIASATPFPPLPQTKTHTHKPFAVHVDGSRRRLWFGFRCHSNIMPFLTGMAL</sequence>
<dbReference type="AlphaFoldDB" id="A0A2M4DQ87"/>
<proteinExistence type="predicted"/>
<reference evidence="1" key="1">
    <citation type="submission" date="2018-01" db="EMBL/GenBank/DDBJ databases">
        <title>An insight into the sialome of Amazonian anophelines.</title>
        <authorList>
            <person name="Ribeiro J.M."/>
            <person name="Scarpassa V."/>
            <person name="Calvo E."/>
        </authorList>
    </citation>
    <scope>NUCLEOTIDE SEQUENCE</scope>
</reference>
<dbReference type="EMBL" id="GGFL01015552">
    <property type="protein sequence ID" value="MBW79730.1"/>
    <property type="molecule type" value="Transcribed_RNA"/>
</dbReference>
<name>A0A2M4DQ87_ANODA</name>